<dbReference type="SMART" id="SM00938">
    <property type="entry name" value="P-II"/>
    <property type="match status" value="1"/>
</dbReference>
<dbReference type="GO" id="GO:0030234">
    <property type="term" value="F:enzyme regulator activity"/>
    <property type="evidence" value="ECO:0007669"/>
    <property type="project" value="InterPro"/>
</dbReference>
<organism evidence="1 2">
    <name type="scientific">Thermosediminibacter litoriperuensis</name>
    <dbReference type="NCBI Taxonomy" id="291989"/>
    <lineage>
        <taxon>Bacteria</taxon>
        <taxon>Bacillati</taxon>
        <taxon>Bacillota</taxon>
        <taxon>Clostridia</taxon>
        <taxon>Thermosediminibacterales</taxon>
        <taxon>Thermosediminibacteraceae</taxon>
        <taxon>Thermosediminibacter</taxon>
    </lineage>
</organism>
<dbReference type="OrthoDB" id="9803021at2"/>
<dbReference type="EMBL" id="VNHO01000009">
    <property type="protein sequence ID" value="TYP56115.1"/>
    <property type="molecule type" value="Genomic_DNA"/>
</dbReference>
<sequence length="117" mass="12541">MKGEFTVDESFKLIVTIVNKGKASKVVAAGKRAGAEGGTILLGRGTAKRSFLDLLGINFEPEKEIILTLVKEDKVNDVLQVIIDEIKLNKPGNGIGFVINIKGLTGVIHLLRMQGGI</sequence>
<dbReference type="SUPFAM" id="SSF54913">
    <property type="entry name" value="GlnB-like"/>
    <property type="match status" value="1"/>
</dbReference>
<dbReference type="InterPro" id="IPR011322">
    <property type="entry name" value="N-reg_PII-like_a/b"/>
</dbReference>
<dbReference type="InterPro" id="IPR002187">
    <property type="entry name" value="N-reg_PII"/>
</dbReference>
<dbReference type="PROSITE" id="PS51343">
    <property type="entry name" value="PII_GLNB_DOM"/>
    <property type="match status" value="1"/>
</dbReference>
<gene>
    <name evidence="1" type="ORF">LZ11_01036</name>
</gene>
<dbReference type="GO" id="GO:0006808">
    <property type="term" value="P:regulation of nitrogen utilization"/>
    <property type="evidence" value="ECO:0007669"/>
    <property type="project" value="InterPro"/>
</dbReference>
<accession>A0A5S5AUJ6</accession>
<name>A0A5S5AUJ6_9FIRM</name>
<dbReference type="RefSeq" id="WP_148866822.1">
    <property type="nucleotide sequence ID" value="NZ_VNHO01000009.1"/>
</dbReference>
<comment type="caution">
    <text evidence="1">The sequence shown here is derived from an EMBL/GenBank/DDBJ whole genome shotgun (WGS) entry which is preliminary data.</text>
</comment>
<keyword evidence="2" id="KW-1185">Reference proteome</keyword>
<dbReference type="AlphaFoldDB" id="A0A5S5AUJ6"/>
<protein>
    <submittedName>
        <fullName evidence="1">Nitrogen regulatory protein P-II family</fullName>
    </submittedName>
</protein>
<evidence type="ECO:0000313" key="1">
    <source>
        <dbReference type="EMBL" id="TYP56115.1"/>
    </source>
</evidence>
<dbReference type="InterPro" id="IPR015867">
    <property type="entry name" value="N-reg_PII/ATP_PRibTrfase_C"/>
</dbReference>
<dbReference type="Gene3D" id="3.30.70.120">
    <property type="match status" value="1"/>
</dbReference>
<dbReference type="Proteomes" id="UP000322294">
    <property type="component" value="Unassembled WGS sequence"/>
</dbReference>
<evidence type="ECO:0000313" key="2">
    <source>
        <dbReference type="Proteomes" id="UP000322294"/>
    </source>
</evidence>
<dbReference type="Pfam" id="PF00543">
    <property type="entry name" value="P-II"/>
    <property type="match status" value="1"/>
</dbReference>
<reference evidence="1 2" key="1">
    <citation type="submission" date="2019-07" db="EMBL/GenBank/DDBJ databases">
        <title>Genomic Encyclopedia of Type Strains, Phase I: the one thousand microbial genomes (KMG-I) project.</title>
        <authorList>
            <person name="Kyrpides N."/>
        </authorList>
    </citation>
    <scope>NUCLEOTIDE SEQUENCE [LARGE SCALE GENOMIC DNA]</scope>
    <source>
        <strain evidence="1 2">DSM 16647</strain>
    </source>
</reference>
<proteinExistence type="predicted"/>